<dbReference type="EC" id="3.1.3.18" evidence="4"/>
<comment type="pathway">
    <text evidence="2">Organic acid metabolism; glycolate biosynthesis; glycolate from 2-phosphoglycolate: step 1/1.</text>
</comment>
<accession>A0A7X2D5U6</accession>
<reference evidence="5 6" key="1">
    <citation type="submission" date="2019-10" db="EMBL/GenBank/DDBJ databases">
        <title>Draft whole-genome sequence of the purple nonsulfur photosynthetic bacterium Roseospira navarrensis DSM 15114.</title>
        <authorList>
            <person name="Kyndt J.A."/>
            <person name="Meyer T.E."/>
        </authorList>
    </citation>
    <scope>NUCLEOTIDE SEQUENCE [LARGE SCALE GENOMIC DNA]</scope>
    <source>
        <strain evidence="5 6">DSM 15114</strain>
    </source>
</reference>
<evidence type="ECO:0000256" key="1">
    <source>
        <dbReference type="ARBA" id="ARBA00000830"/>
    </source>
</evidence>
<protein>
    <recommendedName>
        <fullName evidence="4">phosphoglycolate phosphatase</fullName>
        <ecNumber evidence="4">3.1.3.18</ecNumber>
    </recommendedName>
</protein>
<comment type="catalytic activity">
    <reaction evidence="1">
        <text>2-phosphoglycolate + H2O = glycolate + phosphate</text>
        <dbReference type="Rhea" id="RHEA:14369"/>
        <dbReference type="ChEBI" id="CHEBI:15377"/>
        <dbReference type="ChEBI" id="CHEBI:29805"/>
        <dbReference type="ChEBI" id="CHEBI:43474"/>
        <dbReference type="ChEBI" id="CHEBI:58033"/>
        <dbReference type="EC" id="3.1.3.18"/>
    </reaction>
</comment>
<evidence type="ECO:0000256" key="4">
    <source>
        <dbReference type="ARBA" id="ARBA00013078"/>
    </source>
</evidence>
<dbReference type="PANTHER" id="PTHR43434:SF1">
    <property type="entry name" value="PHOSPHOGLYCOLATE PHOSPHATASE"/>
    <property type="match status" value="1"/>
</dbReference>
<dbReference type="GO" id="GO:0008967">
    <property type="term" value="F:phosphoglycolate phosphatase activity"/>
    <property type="evidence" value="ECO:0007669"/>
    <property type="project" value="UniProtKB-EC"/>
</dbReference>
<gene>
    <name evidence="5" type="ORF">GHC57_16125</name>
</gene>
<dbReference type="AlphaFoldDB" id="A0A7X2D5U6"/>
<dbReference type="Gene3D" id="1.10.150.730">
    <property type="match status" value="1"/>
</dbReference>
<dbReference type="SFLD" id="SFLDS00003">
    <property type="entry name" value="Haloacid_Dehalogenase"/>
    <property type="match status" value="1"/>
</dbReference>
<evidence type="ECO:0000256" key="3">
    <source>
        <dbReference type="ARBA" id="ARBA00006171"/>
    </source>
</evidence>
<dbReference type="Pfam" id="PF13419">
    <property type="entry name" value="HAD_2"/>
    <property type="match status" value="1"/>
</dbReference>
<dbReference type="SUPFAM" id="SSF56784">
    <property type="entry name" value="HAD-like"/>
    <property type="match status" value="1"/>
</dbReference>
<evidence type="ECO:0000313" key="6">
    <source>
        <dbReference type="Proteomes" id="UP000434582"/>
    </source>
</evidence>
<keyword evidence="6" id="KW-1185">Reference proteome</keyword>
<keyword evidence="5" id="KW-0378">Hydrolase</keyword>
<dbReference type="InterPro" id="IPR036412">
    <property type="entry name" value="HAD-like_sf"/>
</dbReference>
<dbReference type="PANTHER" id="PTHR43434">
    <property type="entry name" value="PHOSPHOGLYCOLATE PHOSPHATASE"/>
    <property type="match status" value="1"/>
</dbReference>
<organism evidence="5 6">
    <name type="scientific">Roseospira navarrensis</name>
    <dbReference type="NCBI Taxonomy" id="140058"/>
    <lineage>
        <taxon>Bacteria</taxon>
        <taxon>Pseudomonadati</taxon>
        <taxon>Pseudomonadota</taxon>
        <taxon>Alphaproteobacteria</taxon>
        <taxon>Rhodospirillales</taxon>
        <taxon>Rhodospirillaceae</taxon>
        <taxon>Roseospira</taxon>
    </lineage>
</organism>
<dbReference type="InterPro" id="IPR050155">
    <property type="entry name" value="HAD-like_hydrolase_sf"/>
</dbReference>
<dbReference type="Gene3D" id="3.40.50.1000">
    <property type="entry name" value="HAD superfamily/HAD-like"/>
    <property type="match status" value="1"/>
</dbReference>
<dbReference type="OrthoDB" id="9782449at2"/>
<dbReference type="RefSeq" id="WP_153346110.1">
    <property type="nucleotide sequence ID" value="NZ_WIVE01000067.1"/>
</dbReference>
<dbReference type="EMBL" id="WIVE01000067">
    <property type="protein sequence ID" value="MQX38047.1"/>
    <property type="molecule type" value="Genomic_DNA"/>
</dbReference>
<sequence length="240" mass="26059">MTGSTSSLTVAVPGPPGALPTPRVVLFDWDNTLVDTWPTIHQVVNLLMEHMGHPTWTFEETRRRIGPSMRDVFPTMFGDRWQEARDVFLGAFREVHLEQLAVLEGMEAMLRGLRARGLPMALVSNKTGALLRREVAHLGWDDLFFAAVGAGDAARDKPAPEAVDLALSQAPGGPVASGPDVWFVGDSPTDMTCAHACGCTPVLLRAWPPDGTEFGTDSPLVHLASGDHFLTEVERLLDRG</sequence>
<dbReference type="SFLD" id="SFLDG01129">
    <property type="entry name" value="C1.5:_HAD__Beta-PGM__Phosphata"/>
    <property type="match status" value="1"/>
</dbReference>
<proteinExistence type="inferred from homology"/>
<dbReference type="GO" id="GO:0005829">
    <property type="term" value="C:cytosol"/>
    <property type="evidence" value="ECO:0007669"/>
    <property type="project" value="TreeGrafter"/>
</dbReference>
<comment type="caution">
    <text evidence="5">The sequence shown here is derived from an EMBL/GenBank/DDBJ whole genome shotgun (WGS) entry which is preliminary data.</text>
</comment>
<dbReference type="InterPro" id="IPR023214">
    <property type="entry name" value="HAD_sf"/>
</dbReference>
<dbReference type="GO" id="GO:0006281">
    <property type="term" value="P:DNA repair"/>
    <property type="evidence" value="ECO:0007669"/>
    <property type="project" value="TreeGrafter"/>
</dbReference>
<dbReference type="Proteomes" id="UP000434582">
    <property type="component" value="Unassembled WGS sequence"/>
</dbReference>
<evidence type="ECO:0000256" key="2">
    <source>
        <dbReference type="ARBA" id="ARBA00004818"/>
    </source>
</evidence>
<comment type="similarity">
    <text evidence="3">Belongs to the HAD-like hydrolase superfamily. CbbY/CbbZ/Gph/YieH family.</text>
</comment>
<dbReference type="InterPro" id="IPR041492">
    <property type="entry name" value="HAD_2"/>
</dbReference>
<evidence type="ECO:0000313" key="5">
    <source>
        <dbReference type="EMBL" id="MQX38047.1"/>
    </source>
</evidence>
<name>A0A7X2D5U6_9PROT</name>